<proteinExistence type="inferred from homology"/>
<dbReference type="Gene3D" id="3.40.50.1820">
    <property type="entry name" value="alpha/beta hydrolase"/>
    <property type="match status" value="1"/>
</dbReference>
<comment type="similarity">
    <text evidence="1">Belongs to the thioesterase family.</text>
</comment>
<dbReference type="Proteomes" id="UP000295781">
    <property type="component" value="Chromosome"/>
</dbReference>
<dbReference type="RefSeq" id="WP_165373096.1">
    <property type="nucleotide sequence ID" value="NZ_CP012670.1"/>
</dbReference>
<evidence type="ECO:0000259" key="3">
    <source>
        <dbReference type="SMART" id="SM00824"/>
    </source>
</evidence>
<dbReference type="EMBL" id="CP012670">
    <property type="protein sequence ID" value="AUX21190.1"/>
    <property type="molecule type" value="Genomic_DNA"/>
</dbReference>
<dbReference type="InterPro" id="IPR012223">
    <property type="entry name" value="TEII"/>
</dbReference>
<dbReference type="Pfam" id="PF00975">
    <property type="entry name" value="Thioesterase"/>
    <property type="match status" value="1"/>
</dbReference>
<keyword evidence="2" id="KW-0378">Hydrolase</keyword>
<name>A0A4P2PWT5_SORCE</name>
<evidence type="ECO:0000256" key="2">
    <source>
        <dbReference type="ARBA" id="ARBA00022801"/>
    </source>
</evidence>
<protein>
    <submittedName>
        <fullName evidence="4">Thioesterase</fullName>
    </submittedName>
</protein>
<dbReference type="SMART" id="SM00824">
    <property type="entry name" value="PKS_TE"/>
    <property type="match status" value="1"/>
</dbReference>
<organism evidence="4 5">
    <name type="scientific">Sorangium cellulosum</name>
    <name type="common">Polyangium cellulosum</name>
    <dbReference type="NCBI Taxonomy" id="56"/>
    <lineage>
        <taxon>Bacteria</taxon>
        <taxon>Pseudomonadati</taxon>
        <taxon>Myxococcota</taxon>
        <taxon>Polyangia</taxon>
        <taxon>Polyangiales</taxon>
        <taxon>Polyangiaceae</taxon>
        <taxon>Sorangium</taxon>
    </lineage>
</organism>
<evidence type="ECO:0000256" key="1">
    <source>
        <dbReference type="ARBA" id="ARBA00007169"/>
    </source>
</evidence>
<dbReference type="PANTHER" id="PTHR11487:SF0">
    <property type="entry name" value="S-ACYL FATTY ACID SYNTHASE THIOESTERASE, MEDIUM CHAIN"/>
    <property type="match status" value="1"/>
</dbReference>
<dbReference type="PANTHER" id="PTHR11487">
    <property type="entry name" value="THIOESTERASE"/>
    <property type="match status" value="1"/>
</dbReference>
<evidence type="ECO:0000313" key="4">
    <source>
        <dbReference type="EMBL" id="AUX21190.1"/>
    </source>
</evidence>
<sequence length="258" mass="28652">MSIEQLLTTAAPGPNRWIYRPAPRASARLRLFCFPYAGSGPALFRRWVDAIPEDVDIMAVRLPGRDNRIKEPAYREWPALLAAIEDSLRDMLTGRFVFFGHSMGAAVAYELARQLSAKGGPLPAHLVLAGCRAPHVPRYIPAIHHLPDEEFYEGLRDISGTPPEVLADKKFMALLAPTLRADIQLAETWSGTASEPLAVPITVFAGADDAIAPPDRMPEWARYTRRQFAAHVLPGEHFFLHTAEDALLRHIRSTLESC</sequence>
<accession>A0A4P2PWT5</accession>
<feature type="domain" description="Thioesterase TesA-like" evidence="3">
    <location>
        <begin position="32"/>
        <end position="255"/>
    </location>
</feature>
<dbReference type="InterPro" id="IPR001031">
    <property type="entry name" value="Thioesterase"/>
</dbReference>
<gene>
    <name evidence="4" type="ORF">SOCEGT47_016690</name>
</gene>
<dbReference type="InterPro" id="IPR020802">
    <property type="entry name" value="TesA-like"/>
</dbReference>
<evidence type="ECO:0000313" key="5">
    <source>
        <dbReference type="Proteomes" id="UP000295781"/>
    </source>
</evidence>
<dbReference type="GO" id="GO:0008610">
    <property type="term" value="P:lipid biosynthetic process"/>
    <property type="evidence" value="ECO:0007669"/>
    <property type="project" value="TreeGrafter"/>
</dbReference>
<reference evidence="4 5" key="1">
    <citation type="submission" date="2015-09" db="EMBL/GenBank/DDBJ databases">
        <title>Sorangium comparison.</title>
        <authorList>
            <person name="Zaburannyi N."/>
            <person name="Bunk B."/>
            <person name="Overmann J."/>
            <person name="Mueller R."/>
        </authorList>
    </citation>
    <scope>NUCLEOTIDE SEQUENCE [LARGE SCALE GENOMIC DNA]</scope>
    <source>
        <strain evidence="4 5">So ceGT47</strain>
    </source>
</reference>
<dbReference type="AlphaFoldDB" id="A0A4P2PWT5"/>
<dbReference type="InterPro" id="IPR029058">
    <property type="entry name" value="AB_hydrolase_fold"/>
</dbReference>
<dbReference type="GO" id="GO:0016787">
    <property type="term" value="F:hydrolase activity"/>
    <property type="evidence" value="ECO:0007669"/>
    <property type="project" value="UniProtKB-KW"/>
</dbReference>
<dbReference type="SUPFAM" id="SSF53474">
    <property type="entry name" value="alpha/beta-Hydrolases"/>
    <property type="match status" value="1"/>
</dbReference>